<dbReference type="AlphaFoldDB" id="A0A6B3NHU0"/>
<evidence type="ECO:0000256" key="2">
    <source>
        <dbReference type="RuleBase" id="RU362080"/>
    </source>
</evidence>
<proteinExistence type="inferred from homology"/>
<dbReference type="PANTHER" id="PTHR33713">
    <property type="entry name" value="ANTITOXIN YAFN-RELATED"/>
    <property type="match status" value="1"/>
</dbReference>
<dbReference type="Gene3D" id="1.10.1220.170">
    <property type="match status" value="1"/>
</dbReference>
<dbReference type="InterPro" id="IPR051405">
    <property type="entry name" value="phD/YefM_antitoxin"/>
</dbReference>
<dbReference type="Gene3D" id="3.40.1620.10">
    <property type="entry name" value="YefM-like domain"/>
    <property type="match status" value="1"/>
</dbReference>
<dbReference type="PANTHER" id="PTHR33713:SF6">
    <property type="entry name" value="ANTITOXIN YEFM"/>
    <property type="match status" value="1"/>
</dbReference>
<comment type="function">
    <text evidence="2">Antitoxin component of a type II toxin-antitoxin (TA) system.</text>
</comment>
<dbReference type="InterPro" id="IPR006442">
    <property type="entry name" value="Antitoxin_Phd/YefM"/>
</dbReference>
<gene>
    <name evidence="3" type="ORF">F6J89_21450</name>
</gene>
<protein>
    <recommendedName>
        <fullName evidence="2">Antitoxin</fullName>
    </recommendedName>
</protein>
<name>A0A6B3NHU0_9CYAN</name>
<accession>A0A6B3NHU0</accession>
<dbReference type="InterPro" id="IPR036165">
    <property type="entry name" value="YefM-like_sf"/>
</dbReference>
<comment type="similarity">
    <text evidence="1 2">Belongs to the phD/YefM antitoxin family.</text>
</comment>
<sequence length="101" mass="11688">MFSYEITSPTDARNNFFKLLDLVTQNNQVYIINRRDGENVALITESDLRSLVETVYLFRNPANSSRLLDAIEESKTGKIKPQTLKELYSELGIEQEEKEED</sequence>
<evidence type="ECO:0000256" key="1">
    <source>
        <dbReference type="ARBA" id="ARBA00009981"/>
    </source>
</evidence>
<organism evidence="3">
    <name type="scientific">Symploca sp. SIO1C4</name>
    <dbReference type="NCBI Taxonomy" id="2607765"/>
    <lineage>
        <taxon>Bacteria</taxon>
        <taxon>Bacillati</taxon>
        <taxon>Cyanobacteriota</taxon>
        <taxon>Cyanophyceae</taxon>
        <taxon>Coleofasciculales</taxon>
        <taxon>Coleofasciculaceae</taxon>
        <taxon>Symploca</taxon>
    </lineage>
</organism>
<dbReference type="Pfam" id="PF02604">
    <property type="entry name" value="PhdYeFM_antitox"/>
    <property type="match status" value="1"/>
</dbReference>
<dbReference type="NCBIfam" id="TIGR01552">
    <property type="entry name" value="phd_fam"/>
    <property type="match status" value="1"/>
</dbReference>
<dbReference type="SUPFAM" id="SSF143120">
    <property type="entry name" value="YefM-like"/>
    <property type="match status" value="1"/>
</dbReference>
<dbReference type="EMBL" id="JAAHFQ010000489">
    <property type="protein sequence ID" value="NER30112.1"/>
    <property type="molecule type" value="Genomic_DNA"/>
</dbReference>
<reference evidence="3" key="1">
    <citation type="submission" date="2019-11" db="EMBL/GenBank/DDBJ databases">
        <title>Genomic insights into an expanded diversity of filamentous marine cyanobacteria reveals the extraordinary biosynthetic potential of Moorea and Okeania.</title>
        <authorList>
            <person name="Ferreira Leao T."/>
            <person name="Wang M."/>
            <person name="Moss N."/>
            <person name="Da Silva R."/>
            <person name="Sanders J."/>
            <person name="Nurk S."/>
            <person name="Gurevich A."/>
            <person name="Humphrey G."/>
            <person name="Reher R."/>
            <person name="Zhu Q."/>
            <person name="Belda-Ferre P."/>
            <person name="Glukhov E."/>
            <person name="Rex R."/>
            <person name="Dorrestein P.C."/>
            <person name="Knight R."/>
            <person name="Pevzner P."/>
            <person name="Gerwick W.H."/>
            <person name="Gerwick L."/>
        </authorList>
    </citation>
    <scope>NUCLEOTIDE SEQUENCE</scope>
    <source>
        <strain evidence="3">SIO1C4</strain>
    </source>
</reference>
<evidence type="ECO:0000313" key="3">
    <source>
        <dbReference type="EMBL" id="NER30112.1"/>
    </source>
</evidence>
<comment type="caution">
    <text evidence="3">The sequence shown here is derived from an EMBL/GenBank/DDBJ whole genome shotgun (WGS) entry which is preliminary data.</text>
</comment>